<comment type="caution">
    <text evidence="1">The sequence shown here is derived from an EMBL/GenBank/DDBJ whole genome shotgun (WGS) entry which is preliminary data.</text>
</comment>
<name>A0A8H6MC66_9AGAR</name>
<dbReference type="SUPFAM" id="SSF52047">
    <property type="entry name" value="RNI-like"/>
    <property type="match status" value="1"/>
</dbReference>
<organism evidence="1 2">
    <name type="scientific">Ephemerocybe angulata</name>
    <dbReference type="NCBI Taxonomy" id="980116"/>
    <lineage>
        <taxon>Eukaryota</taxon>
        <taxon>Fungi</taxon>
        <taxon>Dikarya</taxon>
        <taxon>Basidiomycota</taxon>
        <taxon>Agaricomycotina</taxon>
        <taxon>Agaricomycetes</taxon>
        <taxon>Agaricomycetidae</taxon>
        <taxon>Agaricales</taxon>
        <taxon>Agaricineae</taxon>
        <taxon>Psathyrellaceae</taxon>
        <taxon>Ephemerocybe</taxon>
    </lineage>
</organism>
<dbReference type="AlphaFoldDB" id="A0A8H6MC66"/>
<dbReference type="OrthoDB" id="3156934at2759"/>
<accession>A0A8H6MC66</accession>
<keyword evidence="2" id="KW-1185">Reference proteome</keyword>
<dbReference type="InterPro" id="IPR032675">
    <property type="entry name" value="LRR_dom_sf"/>
</dbReference>
<dbReference type="EMBL" id="JACGCI010000014">
    <property type="protein sequence ID" value="KAF6759741.1"/>
    <property type="molecule type" value="Genomic_DNA"/>
</dbReference>
<evidence type="ECO:0008006" key="3">
    <source>
        <dbReference type="Google" id="ProtNLM"/>
    </source>
</evidence>
<dbReference type="Gene3D" id="1.20.1280.50">
    <property type="match status" value="1"/>
</dbReference>
<proteinExistence type="predicted"/>
<evidence type="ECO:0000313" key="2">
    <source>
        <dbReference type="Proteomes" id="UP000521943"/>
    </source>
</evidence>
<evidence type="ECO:0000313" key="1">
    <source>
        <dbReference type="EMBL" id="KAF6759741.1"/>
    </source>
</evidence>
<protein>
    <recommendedName>
        <fullName evidence="3">F-box domain-containing protein</fullName>
    </recommendedName>
</protein>
<sequence length="618" mass="70199">MAENPFKTVSEVLAPTPFTAPATRALVEQYGTPSVLEYESQLTSRILELEHDILILKTCRNSNRPVNRLPAEVLSHVFLVLFWTMQAEVPEDQKVFWIHATHVCRHWRAVALGCAALWCDFAFDIRGALMRTILPRSKNLPISVSLKCDGATDTEALGEVLSHTTRLRHLNLSPRVHPQLSWQSSFYLRLLDRDANRKYNPLSYEFALQSMGPSAPLLQTLSVSYATLTDDECLPKHFLKDGAPALKYLKLKNFDLHWARIPFSPALTTLHLGQSVSAYPKFAEMLESFRGLPLLEDLTLFEMLPEDKYQPIPGMEPVTLSKLKYLTLWDWGPMIGNFLLGIRVPKTAFVDLTFTGLDQDADWTPQVDTCVESIRGLWRDDPSEWVKDSIESINFIAVEDSHLTIAFRFDDAPEPLTQEHCDMFKPHLSVHFPLSPASLGDPELAFLASFRQHFNLTTLSTLCFTGMSQLARHAVLVDTFAHLPTLEIIRFSKCDMRDFLWILDIDPACDGPSNSERTANPSVAEPSFPALNNLEIDGQHFKGKRIDTIIRVLKKRPKGHRISFLRIENCINIDEKDAEKINEALPDLDTFFWDKKVTKDEPPSELELLCNVMGEPEF</sequence>
<gene>
    <name evidence="1" type="ORF">DFP72DRAFT_1098742</name>
</gene>
<reference evidence="1 2" key="1">
    <citation type="submission" date="2020-07" db="EMBL/GenBank/DDBJ databases">
        <title>Comparative genomics of pyrophilous fungi reveals a link between fire events and developmental genes.</title>
        <authorList>
            <consortium name="DOE Joint Genome Institute"/>
            <person name="Steindorff A.S."/>
            <person name="Carver A."/>
            <person name="Calhoun S."/>
            <person name="Stillman K."/>
            <person name="Liu H."/>
            <person name="Lipzen A."/>
            <person name="Pangilinan J."/>
            <person name="Labutti K."/>
            <person name="Bruns T.D."/>
            <person name="Grigoriev I.V."/>
        </authorList>
    </citation>
    <scope>NUCLEOTIDE SEQUENCE [LARGE SCALE GENOMIC DNA]</scope>
    <source>
        <strain evidence="1 2">CBS 144469</strain>
    </source>
</reference>
<dbReference type="Gene3D" id="3.80.10.10">
    <property type="entry name" value="Ribonuclease Inhibitor"/>
    <property type="match status" value="1"/>
</dbReference>
<dbReference type="Proteomes" id="UP000521943">
    <property type="component" value="Unassembled WGS sequence"/>
</dbReference>